<organism evidence="2 3">
    <name type="scientific">Stutzerimonas tarimensis</name>
    <dbReference type="NCBI Taxonomy" id="1507735"/>
    <lineage>
        <taxon>Bacteria</taxon>
        <taxon>Pseudomonadati</taxon>
        <taxon>Pseudomonadota</taxon>
        <taxon>Gammaproteobacteria</taxon>
        <taxon>Pseudomonadales</taxon>
        <taxon>Pseudomonadaceae</taxon>
        <taxon>Stutzerimonas</taxon>
    </lineage>
</organism>
<feature type="transmembrane region" description="Helical" evidence="1">
    <location>
        <begin position="78"/>
        <end position="97"/>
    </location>
</feature>
<reference evidence="3" key="1">
    <citation type="journal article" date="2019" name="Int. J. Syst. Evol. Microbiol.">
        <title>The Global Catalogue of Microorganisms (GCM) 10K type strain sequencing project: providing services to taxonomists for standard genome sequencing and annotation.</title>
        <authorList>
            <consortium name="The Broad Institute Genomics Platform"/>
            <consortium name="The Broad Institute Genome Sequencing Center for Infectious Disease"/>
            <person name="Wu L."/>
            <person name="Ma J."/>
        </authorList>
    </citation>
    <scope>NUCLEOTIDE SEQUENCE [LARGE SCALE GENOMIC DNA]</scope>
    <source>
        <strain evidence="3">KCTC 42447</strain>
    </source>
</reference>
<keyword evidence="3" id="KW-1185">Reference proteome</keyword>
<protein>
    <recommendedName>
        <fullName evidence="4">MFS transporter</fullName>
    </recommendedName>
</protein>
<keyword evidence="1" id="KW-0472">Membrane</keyword>
<keyword evidence="1" id="KW-1133">Transmembrane helix</keyword>
<proteinExistence type="predicted"/>
<evidence type="ECO:0000313" key="2">
    <source>
        <dbReference type="EMBL" id="MFC3607790.1"/>
    </source>
</evidence>
<sequence length="98" mass="10564">MGVEGFFGRLGEVLGSAIRFVVDALEGFFGLLALAGHNFLEGLSRALGMDDQSLLSLGALLVGLLLLLSALRAFFRRAFISGAFNLLLGLWLLSWLIH</sequence>
<dbReference type="RefSeq" id="WP_386363566.1">
    <property type="nucleotide sequence ID" value="NZ_JBHRXZ010000017.1"/>
</dbReference>
<keyword evidence="1" id="KW-0812">Transmembrane</keyword>
<evidence type="ECO:0000313" key="3">
    <source>
        <dbReference type="Proteomes" id="UP001595630"/>
    </source>
</evidence>
<gene>
    <name evidence="2" type="ORF">ACFOMF_08385</name>
</gene>
<name>A0ABV7T3S0_9GAMM</name>
<evidence type="ECO:0000256" key="1">
    <source>
        <dbReference type="SAM" id="Phobius"/>
    </source>
</evidence>
<feature type="transmembrane region" description="Helical" evidence="1">
    <location>
        <begin position="52"/>
        <end position="71"/>
    </location>
</feature>
<evidence type="ECO:0008006" key="4">
    <source>
        <dbReference type="Google" id="ProtNLM"/>
    </source>
</evidence>
<dbReference type="EMBL" id="JBHRXZ010000017">
    <property type="protein sequence ID" value="MFC3607790.1"/>
    <property type="molecule type" value="Genomic_DNA"/>
</dbReference>
<accession>A0ABV7T3S0</accession>
<dbReference type="Proteomes" id="UP001595630">
    <property type="component" value="Unassembled WGS sequence"/>
</dbReference>
<comment type="caution">
    <text evidence="2">The sequence shown here is derived from an EMBL/GenBank/DDBJ whole genome shotgun (WGS) entry which is preliminary data.</text>
</comment>